<dbReference type="AlphaFoldDB" id="A0A423WRG8"/>
<name>A0A423WRG8_9PEZI</name>
<comment type="caution">
    <text evidence="1">The sequence shown here is derived from an EMBL/GenBank/DDBJ whole genome shotgun (WGS) entry which is preliminary data.</text>
</comment>
<dbReference type="Proteomes" id="UP000283895">
    <property type="component" value="Unassembled WGS sequence"/>
</dbReference>
<reference evidence="1 2" key="1">
    <citation type="submission" date="2015-09" db="EMBL/GenBank/DDBJ databases">
        <title>Host preference determinants of Valsa canker pathogens revealed by comparative genomics.</title>
        <authorList>
            <person name="Yin Z."/>
            <person name="Huang L."/>
        </authorList>
    </citation>
    <scope>NUCLEOTIDE SEQUENCE [LARGE SCALE GENOMIC DNA]</scope>
    <source>
        <strain evidence="1 2">03-1</strain>
    </source>
</reference>
<dbReference type="OrthoDB" id="10535372at2759"/>
<gene>
    <name evidence="1" type="ORF">VMCG_04636</name>
</gene>
<organism evidence="1 2">
    <name type="scientific">Cytospora schulzeri</name>
    <dbReference type="NCBI Taxonomy" id="448051"/>
    <lineage>
        <taxon>Eukaryota</taxon>
        <taxon>Fungi</taxon>
        <taxon>Dikarya</taxon>
        <taxon>Ascomycota</taxon>
        <taxon>Pezizomycotina</taxon>
        <taxon>Sordariomycetes</taxon>
        <taxon>Sordariomycetidae</taxon>
        <taxon>Diaporthales</taxon>
        <taxon>Cytosporaceae</taxon>
        <taxon>Cytospora</taxon>
    </lineage>
</organism>
<sequence length="125" mass="14820">MAIPHIRRLTIVVQYDPRASWYMDNDFHQLLQWMCRRCKPGSKARYYWALEDLTLTDGPRHPLPKHALWCHVGRRWTCGDLFGYSRCGCGIHKRWTLSEYEKALIEKLRGCGVKVELKTGSLREW</sequence>
<proteinExistence type="predicted"/>
<keyword evidence="2" id="KW-1185">Reference proteome</keyword>
<protein>
    <submittedName>
        <fullName evidence="1">Uncharacterized protein</fullName>
    </submittedName>
</protein>
<evidence type="ECO:0000313" key="2">
    <source>
        <dbReference type="Proteomes" id="UP000283895"/>
    </source>
</evidence>
<dbReference type="EMBL" id="LKEA01000011">
    <property type="protein sequence ID" value="ROW06017.1"/>
    <property type="molecule type" value="Genomic_DNA"/>
</dbReference>
<accession>A0A423WRG8</accession>
<evidence type="ECO:0000313" key="1">
    <source>
        <dbReference type="EMBL" id="ROW06017.1"/>
    </source>
</evidence>